<protein>
    <recommendedName>
        <fullName evidence="4">PH domain-containing protein</fullName>
    </recommendedName>
</protein>
<organism evidence="2 3">
    <name type="scientific">Kitasatospora aureofaciens</name>
    <name type="common">Streptomyces aureofaciens</name>
    <dbReference type="NCBI Taxonomy" id="1894"/>
    <lineage>
        <taxon>Bacteria</taxon>
        <taxon>Bacillati</taxon>
        <taxon>Actinomycetota</taxon>
        <taxon>Actinomycetes</taxon>
        <taxon>Kitasatosporales</taxon>
        <taxon>Streptomycetaceae</taxon>
        <taxon>Kitasatospora</taxon>
    </lineage>
</organism>
<evidence type="ECO:0008006" key="4">
    <source>
        <dbReference type="Google" id="ProtNLM"/>
    </source>
</evidence>
<keyword evidence="1" id="KW-1133">Transmembrane helix</keyword>
<proteinExistence type="predicted"/>
<feature type="transmembrane region" description="Helical" evidence="1">
    <location>
        <begin position="62"/>
        <end position="82"/>
    </location>
</feature>
<evidence type="ECO:0000313" key="2">
    <source>
        <dbReference type="EMBL" id="GGU93090.1"/>
    </source>
</evidence>
<feature type="transmembrane region" description="Helical" evidence="1">
    <location>
        <begin position="31"/>
        <end position="50"/>
    </location>
</feature>
<name>A0A8H9HVU2_KITAU</name>
<gene>
    <name evidence="2" type="ORF">GCM10010502_53370</name>
</gene>
<keyword evidence="1" id="KW-0472">Membrane</keyword>
<evidence type="ECO:0000313" key="3">
    <source>
        <dbReference type="Proteomes" id="UP000610124"/>
    </source>
</evidence>
<feature type="transmembrane region" description="Helical" evidence="1">
    <location>
        <begin position="221"/>
        <end position="245"/>
    </location>
</feature>
<dbReference type="Proteomes" id="UP000610124">
    <property type="component" value="Unassembled WGS sequence"/>
</dbReference>
<feature type="transmembrane region" description="Helical" evidence="1">
    <location>
        <begin position="185"/>
        <end position="209"/>
    </location>
</feature>
<keyword evidence="1" id="KW-0812">Transmembrane</keyword>
<accession>A0A8H9HVU2</accession>
<dbReference type="AlphaFoldDB" id="A0A8H9HVU2"/>
<sequence>MWMTGETEMTELFGAVLSRHRVNTGARWQNAMWALLLAVPTGWLGLWALFSADDGRSGGGRAIGLVIGLSLGALFVAVTQAWRAVRGGPGEYFEVHERGLVHGSRRGVRGWEWSQVVSITIPGTPRIHGLARRLGNDYRCRLVLDGGTRLHIDGHTPGASGLGRAVLAHSPHARRLQGDEWQDRAGGWFLAGAVVFLAVGVSLVSYLVSHADEDAQNVSEGVTMAVGLGLPVCAVGAITCIVLYVRHRMYRPR</sequence>
<comment type="caution">
    <text evidence="2">The sequence shown here is derived from an EMBL/GenBank/DDBJ whole genome shotgun (WGS) entry which is preliminary data.</text>
</comment>
<reference evidence="2" key="2">
    <citation type="submission" date="2020-09" db="EMBL/GenBank/DDBJ databases">
        <authorList>
            <person name="Sun Q."/>
            <person name="Ohkuma M."/>
        </authorList>
    </citation>
    <scope>NUCLEOTIDE SEQUENCE</scope>
    <source>
        <strain evidence="2">JCM 4434</strain>
    </source>
</reference>
<evidence type="ECO:0000256" key="1">
    <source>
        <dbReference type="SAM" id="Phobius"/>
    </source>
</evidence>
<reference evidence="2" key="1">
    <citation type="journal article" date="2014" name="Int. J. Syst. Evol. Microbiol.">
        <title>Complete genome sequence of Corynebacterium casei LMG S-19264T (=DSM 44701T), isolated from a smear-ripened cheese.</title>
        <authorList>
            <consortium name="US DOE Joint Genome Institute (JGI-PGF)"/>
            <person name="Walter F."/>
            <person name="Albersmeier A."/>
            <person name="Kalinowski J."/>
            <person name="Ruckert C."/>
        </authorList>
    </citation>
    <scope>NUCLEOTIDE SEQUENCE</scope>
    <source>
        <strain evidence="2">JCM 4434</strain>
    </source>
</reference>
<dbReference type="EMBL" id="BMUB01000014">
    <property type="protein sequence ID" value="GGU93090.1"/>
    <property type="molecule type" value="Genomic_DNA"/>
</dbReference>